<name>A0A1Z9YX31_9GAMM</name>
<dbReference type="PANTHER" id="PTHR11803:SF58">
    <property type="entry name" value="PROTEIN HMF1-RELATED"/>
    <property type="match status" value="1"/>
</dbReference>
<dbReference type="GO" id="GO:0019239">
    <property type="term" value="F:deaminase activity"/>
    <property type="evidence" value="ECO:0007669"/>
    <property type="project" value="TreeGrafter"/>
</dbReference>
<dbReference type="Proteomes" id="UP000196536">
    <property type="component" value="Unassembled WGS sequence"/>
</dbReference>
<dbReference type="CDD" id="cd00448">
    <property type="entry name" value="YjgF_YER057c_UK114_family"/>
    <property type="match status" value="1"/>
</dbReference>
<keyword evidence="3" id="KW-1185">Reference proteome</keyword>
<dbReference type="Pfam" id="PF01042">
    <property type="entry name" value="Ribonuc_L-PSP"/>
    <property type="match status" value="1"/>
</dbReference>
<dbReference type="SUPFAM" id="SSF55298">
    <property type="entry name" value="YjgF-like"/>
    <property type="match status" value="1"/>
</dbReference>
<comment type="caution">
    <text evidence="2">The sequence shown here is derived from an EMBL/GenBank/DDBJ whole genome shotgun (WGS) entry which is preliminary data.</text>
</comment>
<dbReference type="InterPro" id="IPR035959">
    <property type="entry name" value="RutC-like_sf"/>
</dbReference>
<protein>
    <submittedName>
        <fullName evidence="2">Enamine deaminase RidA</fullName>
    </submittedName>
</protein>
<dbReference type="PANTHER" id="PTHR11803">
    <property type="entry name" value="2-IMINOBUTANOATE/2-IMINOPROPANOATE DEAMINASE RIDA"/>
    <property type="match status" value="1"/>
</dbReference>
<evidence type="ECO:0000256" key="1">
    <source>
        <dbReference type="ARBA" id="ARBA00010552"/>
    </source>
</evidence>
<dbReference type="InterPro" id="IPR006175">
    <property type="entry name" value="YjgF/YER057c/UK114"/>
</dbReference>
<dbReference type="OrthoDB" id="583118at2"/>
<proteinExistence type="inferred from homology"/>
<dbReference type="EMBL" id="NEXX01000004">
    <property type="protein sequence ID" value="OUY06759.1"/>
    <property type="molecule type" value="Genomic_DNA"/>
</dbReference>
<organism evidence="2 3">
    <name type="scientific">Acinetobacter populi</name>
    <dbReference type="NCBI Taxonomy" id="1582270"/>
    <lineage>
        <taxon>Bacteria</taxon>
        <taxon>Pseudomonadati</taxon>
        <taxon>Pseudomonadota</taxon>
        <taxon>Gammaproteobacteria</taxon>
        <taxon>Moraxellales</taxon>
        <taxon>Moraxellaceae</taxon>
        <taxon>Acinetobacter</taxon>
    </lineage>
</organism>
<dbReference type="Gene3D" id="3.30.1330.40">
    <property type="entry name" value="RutC-like"/>
    <property type="match status" value="1"/>
</dbReference>
<comment type="similarity">
    <text evidence="1">Belongs to the RutC family.</text>
</comment>
<evidence type="ECO:0000313" key="2">
    <source>
        <dbReference type="EMBL" id="OUY06759.1"/>
    </source>
</evidence>
<dbReference type="AlphaFoldDB" id="A0A1Z9YX31"/>
<evidence type="ECO:0000313" key="3">
    <source>
        <dbReference type="Proteomes" id="UP000196536"/>
    </source>
</evidence>
<dbReference type="RefSeq" id="WP_087621113.1">
    <property type="nucleotide sequence ID" value="NZ_NEXX01000004.1"/>
</dbReference>
<reference evidence="2 3" key="1">
    <citation type="submission" date="2017-05" db="EMBL/GenBank/DDBJ databases">
        <title>Acinetobacter populi ANC 5415 (= PBJ7), whole genome shotgun sequencing project.</title>
        <authorList>
            <person name="Nemec A."/>
            <person name="Radolfova-Krizova L."/>
        </authorList>
    </citation>
    <scope>NUCLEOTIDE SEQUENCE [LARGE SCALE GENOMIC DNA]</scope>
    <source>
        <strain evidence="2 3">PBJ7</strain>
    </source>
</reference>
<dbReference type="GO" id="GO:0005829">
    <property type="term" value="C:cytosol"/>
    <property type="evidence" value="ECO:0007669"/>
    <property type="project" value="TreeGrafter"/>
</dbReference>
<sequence>MSDTFLSNAQPLARYISHKRVGDFIFFSGVIAVDPVRKKIITGFDDILEEIALKIGKTNEFSVDIKQQKILSQSWYVLDYIEQTIKKMGGEMKDVFKLVQYFTNLDHFPLYSTVRNQFYPDNPPISTIVEVKAMLPSVEIVIEVEATAYLPL</sequence>
<accession>A0A1Z9YX31</accession>
<gene>
    <name evidence="2" type="ORF">CAP51_12610</name>
</gene>